<keyword evidence="1" id="KW-0413">Isomerase</keyword>
<reference evidence="1" key="1">
    <citation type="journal article" date="2021" name="PeerJ">
        <title>Extensive microbial diversity within the chicken gut microbiome revealed by metagenomics and culture.</title>
        <authorList>
            <person name="Gilroy R."/>
            <person name="Ravi A."/>
            <person name="Getino M."/>
            <person name="Pursley I."/>
            <person name="Horton D.L."/>
            <person name="Alikhan N.F."/>
            <person name="Baker D."/>
            <person name="Gharbi K."/>
            <person name="Hall N."/>
            <person name="Watson M."/>
            <person name="Adriaenssens E.M."/>
            <person name="Foster-Nyarko E."/>
            <person name="Jarju S."/>
            <person name="Secka A."/>
            <person name="Antonio M."/>
            <person name="Oren A."/>
            <person name="Chaudhuri R.R."/>
            <person name="La Ragione R."/>
            <person name="Hildebrand F."/>
            <person name="Pallen M.J."/>
        </authorList>
    </citation>
    <scope>NUCLEOTIDE SEQUENCE</scope>
    <source>
        <strain evidence="1">CHK192-2623</strain>
    </source>
</reference>
<dbReference type="EC" id="5.2.1.8" evidence="1"/>
<protein>
    <submittedName>
        <fullName evidence="1">Peptidylprolyl isomerase PrsA</fullName>
        <ecNumber evidence="1">5.2.1.8</ecNumber>
    </submittedName>
</protein>
<comment type="caution">
    <text evidence="1">The sequence shown here is derived from an EMBL/GenBank/DDBJ whole genome shotgun (WGS) entry which is preliminary data.</text>
</comment>
<reference evidence="1" key="2">
    <citation type="submission" date="2021-09" db="EMBL/GenBank/DDBJ databases">
        <authorList>
            <person name="Gilroy R."/>
        </authorList>
    </citation>
    <scope>NUCLEOTIDE SEQUENCE</scope>
    <source>
        <strain evidence="1">CHK192-2623</strain>
    </source>
</reference>
<organism evidence="1 2">
    <name type="scientific">Lactobacillus johnsonii</name>
    <dbReference type="NCBI Taxonomy" id="33959"/>
    <lineage>
        <taxon>Bacteria</taxon>
        <taxon>Bacillati</taxon>
        <taxon>Bacillota</taxon>
        <taxon>Bacilli</taxon>
        <taxon>Lactobacillales</taxon>
        <taxon>Lactobacillaceae</taxon>
        <taxon>Lactobacillus</taxon>
    </lineage>
</organism>
<gene>
    <name evidence="1" type="primary">prsA</name>
    <name evidence="1" type="ORF">K8V69_07235</name>
</gene>
<dbReference type="AlphaFoldDB" id="A0A921EK46"/>
<sequence>ADHKKAIDDQIYASMAQDQATMKDVIATVLKKADVSIKDSDLKDVLSSYVSTTK</sequence>
<feature type="non-terminal residue" evidence="1">
    <location>
        <position position="1"/>
    </location>
</feature>
<evidence type="ECO:0000313" key="1">
    <source>
        <dbReference type="EMBL" id="HJE49952.1"/>
    </source>
</evidence>
<proteinExistence type="predicted"/>
<dbReference type="Proteomes" id="UP000732527">
    <property type="component" value="Unassembled WGS sequence"/>
</dbReference>
<dbReference type="EMBL" id="DYYQ01000045">
    <property type="protein sequence ID" value="HJE49952.1"/>
    <property type="molecule type" value="Genomic_DNA"/>
</dbReference>
<name>A0A921EK46_LACJH</name>
<dbReference type="GO" id="GO:0003755">
    <property type="term" value="F:peptidyl-prolyl cis-trans isomerase activity"/>
    <property type="evidence" value="ECO:0007669"/>
    <property type="project" value="UniProtKB-EC"/>
</dbReference>
<accession>A0A921EK46</accession>
<evidence type="ECO:0000313" key="2">
    <source>
        <dbReference type="Proteomes" id="UP000732527"/>
    </source>
</evidence>